<gene>
    <name evidence="12" type="primary">ribA</name>
    <name evidence="12" type="ORF">KHQ06_19970</name>
</gene>
<dbReference type="GO" id="GO:0003935">
    <property type="term" value="F:GTP cyclohydrolase II activity"/>
    <property type="evidence" value="ECO:0007669"/>
    <property type="project" value="UniProtKB-EC"/>
</dbReference>
<comment type="cofactor">
    <cofactor evidence="1">
        <name>Zn(2+)</name>
        <dbReference type="ChEBI" id="CHEBI:29105"/>
    </cofactor>
</comment>
<dbReference type="InterPro" id="IPR032677">
    <property type="entry name" value="GTP_cyclohydro_II"/>
</dbReference>
<keyword evidence="7 12" id="KW-0378">Hydrolase</keyword>
<comment type="catalytic activity">
    <reaction evidence="10">
        <text>GTP + 4 H2O = 2,5-diamino-6-hydroxy-4-(5-phosphoribosylamino)-pyrimidine + formate + 2 phosphate + 3 H(+)</text>
        <dbReference type="Rhea" id="RHEA:23704"/>
        <dbReference type="ChEBI" id="CHEBI:15377"/>
        <dbReference type="ChEBI" id="CHEBI:15378"/>
        <dbReference type="ChEBI" id="CHEBI:15740"/>
        <dbReference type="ChEBI" id="CHEBI:37565"/>
        <dbReference type="ChEBI" id="CHEBI:43474"/>
        <dbReference type="ChEBI" id="CHEBI:58614"/>
        <dbReference type="EC" id="3.5.4.25"/>
    </reaction>
</comment>
<organism evidence="12 13">
    <name type="scientific">Nocardia tengchongensis</name>
    <dbReference type="NCBI Taxonomy" id="2055889"/>
    <lineage>
        <taxon>Bacteria</taxon>
        <taxon>Bacillati</taxon>
        <taxon>Actinomycetota</taxon>
        <taxon>Actinomycetes</taxon>
        <taxon>Mycobacteriales</taxon>
        <taxon>Nocardiaceae</taxon>
        <taxon>Nocardia</taxon>
    </lineage>
</organism>
<evidence type="ECO:0000313" key="13">
    <source>
        <dbReference type="Proteomes" id="UP000683310"/>
    </source>
</evidence>
<evidence type="ECO:0000256" key="8">
    <source>
        <dbReference type="ARBA" id="ARBA00022833"/>
    </source>
</evidence>
<proteinExistence type="predicted"/>
<keyword evidence="9" id="KW-0342">GTP-binding</keyword>
<keyword evidence="4" id="KW-0686">Riboflavin biosynthesis</keyword>
<evidence type="ECO:0000313" key="12">
    <source>
        <dbReference type="EMBL" id="QVI25013.1"/>
    </source>
</evidence>
<protein>
    <recommendedName>
        <fullName evidence="3">GTP cyclohydrolase II</fullName>
        <ecNumber evidence="3">3.5.4.25</ecNumber>
    </recommendedName>
</protein>
<keyword evidence="8" id="KW-0862">Zinc</keyword>
<keyword evidence="6" id="KW-0547">Nucleotide-binding</keyword>
<dbReference type="Pfam" id="PF00925">
    <property type="entry name" value="GTP_cyclohydro2"/>
    <property type="match status" value="1"/>
</dbReference>
<dbReference type="PANTHER" id="PTHR21327">
    <property type="entry name" value="GTP CYCLOHYDROLASE II-RELATED"/>
    <property type="match status" value="1"/>
</dbReference>
<reference evidence="12 13" key="1">
    <citation type="submission" date="2021-04" db="EMBL/GenBank/DDBJ databases">
        <title>Nocardia tengchongensis.</title>
        <authorList>
            <person name="Zhuang k."/>
            <person name="Ran Y."/>
            <person name="Li W."/>
        </authorList>
    </citation>
    <scope>NUCLEOTIDE SEQUENCE [LARGE SCALE GENOMIC DNA]</scope>
    <source>
        <strain evidence="12 13">CFH S0057</strain>
    </source>
</reference>
<evidence type="ECO:0000256" key="5">
    <source>
        <dbReference type="ARBA" id="ARBA00022723"/>
    </source>
</evidence>
<evidence type="ECO:0000256" key="4">
    <source>
        <dbReference type="ARBA" id="ARBA00022619"/>
    </source>
</evidence>
<dbReference type="CDD" id="cd00641">
    <property type="entry name" value="GTP_cyclohydro2"/>
    <property type="match status" value="1"/>
</dbReference>
<keyword evidence="13" id="KW-1185">Reference proteome</keyword>
<evidence type="ECO:0000256" key="2">
    <source>
        <dbReference type="ARBA" id="ARBA00004853"/>
    </source>
</evidence>
<name>A0ABX8D0E1_9NOCA</name>
<sequence>MGAAVARGELSAGETPRAKVRSRVPVVLRRGVECVADLVTFENLADPGEHVAFVFPAPYRAAEIPLVRVHSECLTGDLLGCDRCQCGGQLQEAVTLIAARGGAILYLRQEGRGIGLYNKVDAYVLQDVGYDTFEANRLLGRGADERTYRMAAQMLSALGLDTVELLTNNPDKVRQLRAEGIEIASVRRSEPDLLTEPHRFF</sequence>
<dbReference type="EMBL" id="CP074371">
    <property type="protein sequence ID" value="QVI25013.1"/>
    <property type="molecule type" value="Genomic_DNA"/>
</dbReference>
<keyword evidence="5" id="KW-0479">Metal-binding</keyword>
<dbReference type="SUPFAM" id="SSF142695">
    <property type="entry name" value="RibA-like"/>
    <property type="match status" value="1"/>
</dbReference>
<feature type="domain" description="GTP cyclohydrolase II" evidence="11">
    <location>
        <begin position="37"/>
        <end position="185"/>
    </location>
</feature>
<dbReference type="NCBIfam" id="NF001591">
    <property type="entry name" value="PRK00393.1"/>
    <property type="match status" value="1"/>
</dbReference>
<evidence type="ECO:0000259" key="11">
    <source>
        <dbReference type="Pfam" id="PF00925"/>
    </source>
</evidence>
<evidence type="ECO:0000256" key="3">
    <source>
        <dbReference type="ARBA" id="ARBA00012762"/>
    </source>
</evidence>
<dbReference type="EC" id="3.5.4.25" evidence="3"/>
<dbReference type="Gene3D" id="3.40.50.10990">
    <property type="entry name" value="GTP cyclohydrolase II"/>
    <property type="match status" value="1"/>
</dbReference>
<dbReference type="PANTHER" id="PTHR21327:SF18">
    <property type="entry name" value="3,4-DIHYDROXY-2-BUTANONE 4-PHOSPHATE SYNTHASE"/>
    <property type="match status" value="1"/>
</dbReference>
<dbReference type="Proteomes" id="UP000683310">
    <property type="component" value="Chromosome"/>
</dbReference>
<dbReference type="InterPro" id="IPR000926">
    <property type="entry name" value="RibA"/>
</dbReference>
<evidence type="ECO:0000256" key="9">
    <source>
        <dbReference type="ARBA" id="ARBA00023134"/>
    </source>
</evidence>
<evidence type="ECO:0000256" key="10">
    <source>
        <dbReference type="ARBA" id="ARBA00049295"/>
    </source>
</evidence>
<dbReference type="InterPro" id="IPR036144">
    <property type="entry name" value="RibA-like_sf"/>
</dbReference>
<evidence type="ECO:0000256" key="1">
    <source>
        <dbReference type="ARBA" id="ARBA00001947"/>
    </source>
</evidence>
<evidence type="ECO:0000256" key="6">
    <source>
        <dbReference type="ARBA" id="ARBA00022741"/>
    </source>
</evidence>
<accession>A0ABX8D0E1</accession>
<comment type="pathway">
    <text evidence="2">Cofactor biosynthesis; riboflavin biosynthesis; 5-amino-6-(D-ribitylamino)uracil from GTP: step 1/4.</text>
</comment>
<evidence type="ECO:0000256" key="7">
    <source>
        <dbReference type="ARBA" id="ARBA00022801"/>
    </source>
</evidence>